<proteinExistence type="inferred from homology"/>
<protein>
    <recommendedName>
        <fullName evidence="4">Metal-dependent hydrolase</fullName>
    </recommendedName>
</protein>
<evidence type="ECO:0000256" key="1">
    <source>
        <dbReference type="ARBA" id="ARBA00010105"/>
    </source>
</evidence>
<dbReference type="AlphaFoldDB" id="A0A1F6Y327"/>
<comment type="caution">
    <text evidence="2">The sequence shown here is derived from an EMBL/GenBank/DDBJ whole genome shotgun (WGS) entry which is preliminary data.</text>
</comment>
<dbReference type="Proteomes" id="UP000177693">
    <property type="component" value="Unassembled WGS sequence"/>
</dbReference>
<reference evidence="2 3" key="1">
    <citation type="journal article" date="2016" name="Nat. Commun.">
        <title>Thousands of microbial genomes shed light on interconnected biogeochemical processes in an aquifer system.</title>
        <authorList>
            <person name="Anantharaman K."/>
            <person name="Brown C.T."/>
            <person name="Hug L.A."/>
            <person name="Sharon I."/>
            <person name="Castelle C.J."/>
            <person name="Probst A.J."/>
            <person name="Thomas B.C."/>
            <person name="Singh A."/>
            <person name="Wilkins M.J."/>
            <person name="Karaoz U."/>
            <person name="Brodie E.L."/>
            <person name="Williams K.H."/>
            <person name="Hubbard S.S."/>
            <person name="Banfield J.F."/>
        </authorList>
    </citation>
    <scope>NUCLEOTIDE SEQUENCE [LARGE SCALE GENOMIC DNA]</scope>
</reference>
<dbReference type="EMBL" id="MFVL01000028">
    <property type="protein sequence ID" value="OGJ00770.1"/>
    <property type="molecule type" value="Genomic_DNA"/>
</dbReference>
<evidence type="ECO:0000313" key="3">
    <source>
        <dbReference type="Proteomes" id="UP000177693"/>
    </source>
</evidence>
<gene>
    <name evidence="2" type="ORF">A3I23_03260</name>
</gene>
<dbReference type="Pfam" id="PF03690">
    <property type="entry name" value="MYG1_exonuc"/>
    <property type="match status" value="1"/>
</dbReference>
<evidence type="ECO:0008006" key="4">
    <source>
        <dbReference type="Google" id="ProtNLM"/>
    </source>
</evidence>
<dbReference type="PANTHER" id="PTHR11215">
    <property type="entry name" value="METAL DEPENDENT HYDROLASE - RELATED"/>
    <property type="match status" value="1"/>
</dbReference>
<evidence type="ECO:0000313" key="2">
    <source>
        <dbReference type="EMBL" id="OGJ00770.1"/>
    </source>
</evidence>
<dbReference type="PANTHER" id="PTHR11215:SF1">
    <property type="entry name" value="MYG1 EXONUCLEASE"/>
    <property type="match status" value="1"/>
</dbReference>
<accession>A0A1F6Y327</accession>
<organism evidence="2 3">
    <name type="scientific">Candidatus Nomurabacteria bacterium RIFCSPLOWO2_02_FULL_40_67</name>
    <dbReference type="NCBI Taxonomy" id="1801787"/>
    <lineage>
        <taxon>Bacteria</taxon>
        <taxon>Candidatus Nomuraibacteriota</taxon>
    </lineage>
</organism>
<dbReference type="GO" id="GO:0005737">
    <property type="term" value="C:cytoplasm"/>
    <property type="evidence" value="ECO:0007669"/>
    <property type="project" value="TreeGrafter"/>
</dbReference>
<dbReference type="InterPro" id="IPR003226">
    <property type="entry name" value="MYG1_exonuclease"/>
</dbReference>
<comment type="similarity">
    <text evidence="1">Belongs to the MYG1 family.</text>
</comment>
<name>A0A1F6Y327_9BACT</name>
<sequence length="309" mass="35219">MKFLKNFVIKHKKKLKLVTHDGSFHTDDVFAAATLSLYLENLGKKFEIIRTRDEEIINSADYVFDVGGIYNAEKNRFDHHQVGGAGKRENEIPFSSFGLIWQKFGVEVTGKKEVADFIEQKLVLPVDANDSGVDLYFPKISPYTLQDVLAIFSPTSLEDLEKDKQFMKALLWAKEILQREIKKVNDQIKITKIIRGFYEQAQDKRLIVINEPKVSRFEAWDALQDFPEPIFVVCGDNKKEDWAVVAMRKDKDSFGNRKDLPKSWAGLKTKELQDVTGVLDAVFCHNNLFLAVAKSKEGATKLAKIALES</sequence>